<evidence type="ECO:0000256" key="4">
    <source>
        <dbReference type="ARBA" id="ARBA00022989"/>
    </source>
</evidence>
<dbReference type="RefSeq" id="WP_012579526.1">
    <property type="nucleotide sequence ID" value="NC_011653.1"/>
</dbReference>
<dbReference type="PANTHER" id="PTHR31632">
    <property type="entry name" value="IRON TRANSPORTER FTH1"/>
    <property type="match status" value="1"/>
</dbReference>
<feature type="transmembrane region" description="Helical" evidence="6">
    <location>
        <begin position="37"/>
        <end position="56"/>
    </location>
</feature>
<keyword evidence="3 6" id="KW-0812">Transmembrane</keyword>
<feature type="transmembrane region" description="Helical" evidence="6">
    <location>
        <begin position="167"/>
        <end position="188"/>
    </location>
</feature>
<dbReference type="EMBL" id="CP001185">
    <property type="protein sequence ID" value="ACJ74860.1"/>
    <property type="molecule type" value="Genomic_DNA"/>
</dbReference>
<protein>
    <submittedName>
        <fullName evidence="7">Iron permease FTR1 family</fullName>
    </submittedName>
</protein>
<evidence type="ECO:0000256" key="3">
    <source>
        <dbReference type="ARBA" id="ARBA00022692"/>
    </source>
</evidence>
<name>B7IFJ6_THEAB</name>
<reference evidence="7 8" key="1">
    <citation type="journal article" date="2009" name="J. Bacteriol.">
        <title>The genome of Thermosipho africanus TCF52B: lateral genetic connections to the Firmicutes and Archaea.</title>
        <authorList>
            <person name="Nesboe C.L."/>
            <person name="Bapteste E."/>
            <person name="Curtis B."/>
            <person name="Dahle H."/>
            <person name="Lopez P."/>
            <person name="Macleod D."/>
            <person name="Dlutek M."/>
            <person name="Bowman S."/>
            <person name="Zhaxybayeva O."/>
            <person name="Birkeland N.-K."/>
            <person name="Doolittle W.F."/>
        </authorList>
    </citation>
    <scope>NUCLEOTIDE SEQUENCE [LARGE SCALE GENOMIC DNA]</scope>
    <source>
        <strain evidence="7 8">TCF52B</strain>
    </source>
</reference>
<proteinExistence type="inferred from homology"/>
<organism evidence="7 8">
    <name type="scientific">Thermosipho africanus (strain TCF52B)</name>
    <dbReference type="NCBI Taxonomy" id="484019"/>
    <lineage>
        <taxon>Bacteria</taxon>
        <taxon>Thermotogati</taxon>
        <taxon>Thermotogota</taxon>
        <taxon>Thermotogae</taxon>
        <taxon>Thermotogales</taxon>
        <taxon>Fervidobacteriaceae</taxon>
        <taxon>Thermosipho</taxon>
    </lineage>
</organism>
<feature type="transmembrane region" description="Helical" evidence="6">
    <location>
        <begin position="233"/>
        <end position="251"/>
    </location>
</feature>
<feature type="transmembrane region" description="Helical" evidence="6">
    <location>
        <begin position="6"/>
        <end position="25"/>
    </location>
</feature>
<evidence type="ECO:0000256" key="5">
    <source>
        <dbReference type="ARBA" id="ARBA00023136"/>
    </source>
</evidence>
<gene>
    <name evidence="7" type="ordered locus">THA_366</name>
</gene>
<dbReference type="HOGENOM" id="CLU_077905_0_0_0"/>
<sequence>MASFIITFREALEAVLIVSIIFAFLNKNKLPNYKKHVYLGITLGIVSSIIFGMILATLEEHFAEAFEGIFSLIGAFLITTLILWLHKNKNFNKEIQNKLNSSLNKNFGITLILLVTVNILREGFETVIFLSAIPGDASIIYAILGIVVALVLGYLLYIGILKVNISIFFTVTNVLLILFAAGLIAYGIHELQEAGWFPIIIEHIYDINSFINEKGTFGGFLKTLFGYNGNPSLIEFIAYWTYLIPSMFFAFRKKEIKK</sequence>
<evidence type="ECO:0000256" key="6">
    <source>
        <dbReference type="SAM" id="Phobius"/>
    </source>
</evidence>
<dbReference type="eggNOG" id="COG0672">
    <property type="taxonomic scope" value="Bacteria"/>
</dbReference>
<evidence type="ECO:0000313" key="7">
    <source>
        <dbReference type="EMBL" id="ACJ74860.1"/>
    </source>
</evidence>
<keyword evidence="4 6" id="KW-1133">Transmembrane helix</keyword>
<dbReference type="Proteomes" id="UP000002453">
    <property type="component" value="Chromosome"/>
</dbReference>
<dbReference type="OrthoDB" id="8215804at2"/>
<dbReference type="InterPro" id="IPR004923">
    <property type="entry name" value="FTR1/Fip1/EfeU"/>
</dbReference>
<feature type="transmembrane region" description="Helical" evidence="6">
    <location>
        <begin position="68"/>
        <end position="86"/>
    </location>
</feature>
<comment type="subcellular location">
    <subcellularLocation>
        <location evidence="1">Membrane</location>
        <topology evidence="1">Multi-pass membrane protein</topology>
    </subcellularLocation>
</comment>
<feature type="transmembrane region" description="Helical" evidence="6">
    <location>
        <begin position="139"/>
        <end position="160"/>
    </location>
</feature>
<dbReference type="STRING" id="484019.THA_366"/>
<dbReference type="PANTHER" id="PTHR31632:SF2">
    <property type="entry name" value="PLASMA MEMBRANE IRON PERMEASE"/>
    <property type="match status" value="1"/>
</dbReference>
<evidence type="ECO:0000313" key="8">
    <source>
        <dbReference type="Proteomes" id="UP000002453"/>
    </source>
</evidence>
<feature type="transmembrane region" description="Helical" evidence="6">
    <location>
        <begin position="107"/>
        <end position="133"/>
    </location>
</feature>
<dbReference type="KEGG" id="taf:THA_366"/>
<evidence type="ECO:0000256" key="1">
    <source>
        <dbReference type="ARBA" id="ARBA00004141"/>
    </source>
</evidence>
<dbReference type="AlphaFoldDB" id="B7IFJ6"/>
<dbReference type="GO" id="GO:0015093">
    <property type="term" value="F:ferrous iron transmembrane transporter activity"/>
    <property type="evidence" value="ECO:0007669"/>
    <property type="project" value="TreeGrafter"/>
</dbReference>
<dbReference type="Pfam" id="PF03239">
    <property type="entry name" value="FTR1"/>
    <property type="match status" value="1"/>
</dbReference>
<dbReference type="GO" id="GO:0033573">
    <property type="term" value="C:high-affinity iron permease complex"/>
    <property type="evidence" value="ECO:0007669"/>
    <property type="project" value="InterPro"/>
</dbReference>
<accession>B7IFJ6</accession>
<keyword evidence="5 6" id="KW-0472">Membrane</keyword>
<keyword evidence="8" id="KW-1185">Reference proteome</keyword>
<evidence type="ECO:0000256" key="2">
    <source>
        <dbReference type="ARBA" id="ARBA00008333"/>
    </source>
</evidence>
<comment type="similarity">
    <text evidence="2">Belongs to the oxidase-dependent Fe transporter (OFeT) (TC 9.A.10.1) family.</text>
</comment>